<feature type="compositionally biased region" description="Acidic residues" evidence="1">
    <location>
        <begin position="911"/>
        <end position="923"/>
    </location>
</feature>
<feature type="region of interest" description="Disordered" evidence="1">
    <location>
        <begin position="45"/>
        <end position="79"/>
    </location>
</feature>
<protein>
    <submittedName>
        <fullName evidence="2">Uncharacterized protein</fullName>
    </submittedName>
</protein>
<proteinExistence type="predicted"/>
<feature type="compositionally biased region" description="Polar residues" evidence="1">
    <location>
        <begin position="110"/>
        <end position="125"/>
    </location>
</feature>
<feature type="compositionally biased region" description="Low complexity" evidence="1">
    <location>
        <begin position="126"/>
        <end position="163"/>
    </location>
</feature>
<evidence type="ECO:0000313" key="3">
    <source>
        <dbReference type="Proteomes" id="UP000015241"/>
    </source>
</evidence>
<feature type="region of interest" description="Disordered" evidence="1">
    <location>
        <begin position="403"/>
        <end position="578"/>
    </location>
</feature>
<feature type="compositionally biased region" description="Low complexity" evidence="1">
    <location>
        <begin position="554"/>
        <end position="566"/>
    </location>
</feature>
<dbReference type="Proteomes" id="UP000015241">
    <property type="component" value="Unassembled WGS sequence"/>
</dbReference>
<dbReference type="InParanoid" id="S8EMG7"/>
<feature type="compositionally biased region" description="Polar residues" evidence="1">
    <location>
        <begin position="451"/>
        <end position="463"/>
    </location>
</feature>
<dbReference type="HOGENOM" id="CLU_314237_0_0_1"/>
<feature type="compositionally biased region" description="Low complexity" evidence="1">
    <location>
        <begin position="243"/>
        <end position="272"/>
    </location>
</feature>
<gene>
    <name evidence="2" type="ORF">FOMPIDRAFT_1045406</name>
</gene>
<sequence>MSDGYYEFSQSFTWTSVPESPPTSRIEEVFDDDVSGLADEATNAVASTSACHSQAHDSPHVSVPTPSVSRASPKRPYSSLEGALELPSAHNGAGPSSVATPACIAPQLTLRSHSDPSTSNALVPTSAQSIASSSRSPASHIVSGSHSSGRSGPHPGSSTHGSSQWRGMPGIPFGFGSLIPDDVQGRWSVTSTFVGPEATRPHAIAPESLEATTRSSKRRKVTPPGTPAPAAPPNPPTRRARSRTQAAPQLPAAPQPAQSAATAASTSAHAAANPPVPHGTPILRGAQAAPLPHAPPVQSGRAHSMGPMPPHLPAPAPLGRAHSMAGHSQGQMGYGNPALGGTMGMGGPAPPYAQMTQAAYGLQPAPSGGPVHYSALPRFNRGTPGFPPYSMYFPAPHMGMPAPSHLPPNLHPPRLPQHPVAGPSYQAGPSYPAGPSYRVGPSYPAGPSGIARTQSAPGPSGTQPGPVAAPSTSHANGRKRRSSTRESTQEPPSAPKRPRRSTRLAKMAPIPTGAEPAEAGPSSSRPATRRRGPAKPKPSKRAKRDESLAPDVGSSAASVRSSSYAAENEHEDEVDGDGDARVGLEAVMRLEQSLHDRGEEGTVVMHKNDDGQPQLAVEKLEEGAYVAFQLDMSHWANKFPETSPGREGMKTLQDKLHIHMALTRTPSLLEPCTEGETQLEVQYLANENVPHVVFGERFLNVLDWFFTRNPFSAESARRNEVCKFAEEDSKKYKRPEKEGESISVPRELPPWPEWVRLFKGTKQYVVLGTKLLVTQYTDAATKAPWNITKYAMRCVNTRYLYDLDTLGKAEKACDIDQEAQEAAPKLCDLDDALRTMSKGKASETDLERASKTVFAALRVPKNAIPVKVWRDVNDAHAPDPVRFAREVAFVKQWYNHYTDPHSCSAPGSLDEPSEDELSEEDPSESLSDALC</sequence>
<dbReference type="OrthoDB" id="10582361at2759"/>
<feature type="region of interest" description="Disordered" evidence="1">
    <location>
        <begin position="901"/>
        <end position="931"/>
    </location>
</feature>
<dbReference type="AlphaFoldDB" id="S8EMG7"/>
<organism evidence="2 3">
    <name type="scientific">Fomitopsis schrenkii</name>
    <name type="common">Brown rot fungus</name>
    <dbReference type="NCBI Taxonomy" id="2126942"/>
    <lineage>
        <taxon>Eukaryota</taxon>
        <taxon>Fungi</taxon>
        <taxon>Dikarya</taxon>
        <taxon>Basidiomycota</taxon>
        <taxon>Agaricomycotina</taxon>
        <taxon>Agaricomycetes</taxon>
        <taxon>Polyporales</taxon>
        <taxon>Fomitopsis</taxon>
    </lineage>
</organism>
<feature type="region of interest" description="Disordered" evidence="1">
    <location>
        <begin position="198"/>
        <end position="339"/>
    </location>
</feature>
<feature type="compositionally biased region" description="Pro residues" evidence="1">
    <location>
        <begin position="404"/>
        <end position="416"/>
    </location>
</feature>
<reference evidence="2 3" key="1">
    <citation type="journal article" date="2012" name="Science">
        <title>The Paleozoic origin of enzymatic lignin decomposition reconstructed from 31 fungal genomes.</title>
        <authorList>
            <person name="Floudas D."/>
            <person name="Binder M."/>
            <person name="Riley R."/>
            <person name="Barry K."/>
            <person name="Blanchette R.A."/>
            <person name="Henrissat B."/>
            <person name="Martinez A.T."/>
            <person name="Otillar R."/>
            <person name="Spatafora J.W."/>
            <person name="Yadav J.S."/>
            <person name="Aerts A."/>
            <person name="Benoit I."/>
            <person name="Boyd A."/>
            <person name="Carlson A."/>
            <person name="Copeland A."/>
            <person name="Coutinho P.M."/>
            <person name="de Vries R.P."/>
            <person name="Ferreira P."/>
            <person name="Findley K."/>
            <person name="Foster B."/>
            <person name="Gaskell J."/>
            <person name="Glotzer D."/>
            <person name="Gorecki P."/>
            <person name="Heitman J."/>
            <person name="Hesse C."/>
            <person name="Hori C."/>
            <person name="Igarashi K."/>
            <person name="Jurgens J.A."/>
            <person name="Kallen N."/>
            <person name="Kersten P."/>
            <person name="Kohler A."/>
            <person name="Kuees U."/>
            <person name="Kumar T.K.A."/>
            <person name="Kuo A."/>
            <person name="LaButti K."/>
            <person name="Larrondo L.F."/>
            <person name="Lindquist E."/>
            <person name="Ling A."/>
            <person name="Lombard V."/>
            <person name="Lucas S."/>
            <person name="Lundell T."/>
            <person name="Martin R."/>
            <person name="McLaughlin D.J."/>
            <person name="Morgenstern I."/>
            <person name="Morin E."/>
            <person name="Murat C."/>
            <person name="Nagy L.G."/>
            <person name="Nolan M."/>
            <person name="Ohm R.A."/>
            <person name="Patyshakuliyeva A."/>
            <person name="Rokas A."/>
            <person name="Ruiz-Duenas F.J."/>
            <person name="Sabat G."/>
            <person name="Salamov A."/>
            <person name="Samejima M."/>
            <person name="Schmutz J."/>
            <person name="Slot J.C."/>
            <person name="St John F."/>
            <person name="Stenlid J."/>
            <person name="Sun H."/>
            <person name="Sun S."/>
            <person name="Syed K."/>
            <person name="Tsang A."/>
            <person name="Wiebenga A."/>
            <person name="Young D."/>
            <person name="Pisabarro A."/>
            <person name="Eastwood D.C."/>
            <person name="Martin F."/>
            <person name="Cullen D."/>
            <person name="Grigoriev I.V."/>
            <person name="Hibbett D.S."/>
        </authorList>
    </citation>
    <scope>NUCLEOTIDE SEQUENCE</scope>
    <source>
        <strain evidence="3">FP-58527</strain>
    </source>
</reference>
<keyword evidence="3" id="KW-1185">Reference proteome</keyword>
<feature type="compositionally biased region" description="Low complexity" evidence="1">
    <location>
        <begin position="60"/>
        <end position="69"/>
    </location>
</feature>
<feature type="region of interest" description="Disordered" evidence="1">
    <location>
        <begin position="110"/>
        <end position="177"/>
    </location>
</feature>
<feature type="compositionally biased region" description="Pro residues" evidence="1">
    <location>
        <begin position="307"/>
        <end position="316"/>
    </location>
</feature>
<dbReference type="EMBL" id="KE504124">
    <property type="protein sequence ID" value="EPT05353.1"/>
    <property type="molecule type" value="Genomic_DNA"/>
</dbReference>
<evidence type="ECO:0000313" key="2">
    <source>
        <dbReference type="EMBL" id="EPT05353.1"/>
    </source>
</evidence>
<accession>S8EMG7</accession>
<name>S8EMG7_FOMSC</name>
<feature type="compositionally biased region" description="Pro residues" evidence="1">
    <location>
        <begin position="224"/>
        <end position="236"/>
    </location>
</feature>
<feature type="compositionally biased region" description="Basic residues" evidence="1">
    <location>
        <begin position="527"/>
        <end position="542"/>
    </location>
</feature>
<evidence type="ECO:0000256" key="1">
    <source>
        <dbReference type="SAM" id="MobiDB-lite"/>
    </source>
</evidence>